<organism evidence="2 3">
    <name type="scientific">Streptomyces axinellae</name>
    <dbReference type="NCBI Taxonomy" id="552788"/>
    <lineage>
        <taxon>Bacteria</taxon>
        <taxon>Bacillati</taxon>
        <taxon>Actinomycetota</taxon>
        <taxon>Actinomycetes</taxon>
        <taxon>Kitasatosporales</taxon>
        <taxon>Streptomycetaceae</taxon>
        <taxon>Streptomyces</taxon>
    </lineage>
</organism>
<reference evidence="3" key="1">
    <citation type="journal article" date="2019" name="Int. J. Syst. Evol. Microbiol.">
        <title>The Global Catalogue of Microorganisms (GCM) 10K type strain sequencing project: providing services to taxonomists for standard genome sequencing and annotation.</title>
        <authorList>
            <consortium name="The Broad Institute Genomics Platform"/>
            <consortium name="The Broad Institute Genome Sequencing Center for Infectious Disease"/>
            <person name="Wu L."/>
            <person name="Ma J."/>
        </authorList>
    </citation>
    <scope>NUCLEOTIDE SEQUENCE [LARGE SCALE GENOMIC DNA]</scope>
    <source>
        <strain evidence="3">JCM 16373</strain>
    </source>
</reference>
<protein>
    <submittedName>
        <fullName evidence="2">Uncharacterized protein</fullName>
    </submittedName>
</protein>
<dbReference type="Proteomes" id="UP001501447">
    <property type="component" value="Unassembled WGS sequence"/>
</dbReference>
<comment type="caution">
    <text evidence="2">The sequence shown here is derived from an EMBL/GenBank/DDBJ whole genome shotgun (WGS) entry which is preliminary data.</text>
</comment>
<gene>
    <name evidence="2" type="ORF">GCM10009863_66780</name>
</gene>
<evidence type="ECO:0000256" key="1">
    <source>
        <dbReference type="SAM" id="MobiDB-lite"/>
    </source>
</evidence>
<proteinExistence type="predicted"/>
<feature type="region of interest" description="Disordered" evidence="1">
    <location>
        <begin position="212"/>
        <end position="240"/>
    </location>
</feature>
<keyword evidence="3" id="KW-1185">Reference proteome</keyword>
<sequence>MCGSARLRLSAQSAECESCREAKLKRRRRRAQMKTAMAKRTTATLIRNRSAAADRTLQRAQQWELMGEHPPRTVWKFWRGYAQHWTRSPPSTKVLRERFEAGTERGRQARPPGEIASFRRRVFTDLRKGRRTLTDLATPDVTDTVEDAALLEATHAFALARAQFGHRRVFEGFEAQRLEVGASWKDVLPHLSSLHAFLDRQPLDPEPEVTETAAAVDTATAKPAADKDALRGHMMNPSPR</sequence>
<dbReference type="EMBL" id="BAAARJ010000038">
    <property type="protein sequence ID" value="GAA2640296.1"/>
    <property type="molecule type" value="Genomic_DNA"/>
</dbReference>
<evidence type="ECO:0000313" key="3">
    <source>
        <dbReference type="Proteomes" id="UP001501447"/>
    </source>
</evidence>
<evidence type="ECO:0000313" key="2">
    <source>
        <dbReference type="EMBL" id="GAA2640296.1"/>
    </source>
</evidence>
<accession>A0ABP6DBB1</accession>
<name>A0ABP6DBB1_9ACTN</name>
<feature type="compositionally biased region" description="Low complexity" evidence="1">
    <location>
        <begin position="212"/>
        <end position="223"/>
    </location>
</feature>